<reference evidence="1 2" key="1">
    <citation type="submission" date="2016-10" db="EMBL/GenBank/DDBJ databases">
        <authorList>
            <person name="de Groot N.N."/>
        </authorList>
    </citation>
    <scope>NUCLEOTIDE SEQUENCE [LARGE SCALE GENOMIC DNA]</scope>
    <source>
        <strain evidence="1 2">IBRC-M10418</strain>
    </source>
</reference>
<gene>
    <name evidence="1" type="ORF">SAMN05192561_10767</name>
</gene>
<dbReference type="STRING" id="1267564.SAMN05192561_10767"/>
<name>A0A1H6JBH5_9EURY</name>
<accession>A0A1H6JBH5</accession>
<proteinExistence type="predicted"/>
<keyword evidence="2" id="KW-1185">Reference proteome</keyword>
<evidence type="ECO:0000313" key="2">
    <source>
        <dbReference type="Proteomes" id="UP000199215"/>
    </source>
</evidence>
<sequence length="71" mass="8112">MVNKKRDKESDQFAEEYRLETFLNVLDKFGPTGTTDASAYIDYDIRIVHLKFQSLGDDSKVTSRRVGNALP</sequence>
<dbReference type="OrthoDB" id="174131at2157"/>
<protein>
    <submittedName>
        <fullName evidence="1">Uncharacterized protein</fullName>
    </submittedName>
</protein>
<dbReference type="EMBL" id="FNWU01000007">
    <property type="protein sequence ID" value="SEH56346.1"/>
    <property type="molecule type" value="Genomic_DNA"/>
</dbReference>
<evidence type="ECO:0000313" key="1">
    <source>
        <dbReference type="EMBL" id="SEH56346.1"/>
    </source>
</evidence>
<organism evidence="1 2">
    <name type="scientific">Halopenitus malekzadehii</name>
    <dbReference type="NCBI Taxonomy" id="1267564"/>
    <lineage>
        <taxon>Archaea</taxon>
        <taxon>Methanobacteriati</taxon>
        <taxon>Methanobacteriota</taxon>
        <taxon>Stenosarchaea group</taxon>
        <taxon>Halobacteria</taxon>
        <taxon>Halobacteriales</taxon>
        <taxon>Haloferacaceae</taxon>
        <taxon>Halopenitus</taxon>
    </lineage>
</organism>
<dbReference type="AlphaFoldDB" id="A0A1H6JBH5"/>
<dbReference type="Proteomes" id="UP000199215">
    <property type="component" value="Unassembled WGS sequence"/>
</dbReference>
<dbReference type="RefSeq" id="WP_092817303.1">
    <property type="nucleotide sequence ID" value="NZ_FNWU01000007.1"/>
</dbReference>